<evidence type="ECO:0000313" key="2">
    <source>
        <dbReference type="EMBL" id="KAA5404972.1"/>
    </source>
</evidence>
<gene>
    <name evidence="2" type="ORF">F2Y51_10820</name>
    <name evidence="1" type="ORF">F2Y58_01015</name>
</gene>
<dbReference type="Proteomes" id="UP000441162">
    <property type="component" value="Unassembled WGS sequence"/>
</dbReference>
<sequence length="248" mass="28650">MTLNNEVVILLTACVNPNGMSFTVLQNSDERLCQYQNALDWYLKNTAYPIVFVENTNTYIGNEYQEFVNSGRLEFVTFQGNDFPRYLGKGYGEALIIKEALTNSRLMFQCKWVVKITGRLIVTNINSLIKESSKANTFSSACCATVKMCLSYVFITSKPFLDYYFIPRLSDINDSEKGYFEHILYDSVVQWIHAGHSYHYFYNFIKVIGMSGSTGLNYPPCTPKNVFRNFLKALYINMIKREKYIYGM</sequence>
<name>A0A4V1YXN2_9BACT</name>
<proteinExistence type="predicted"/>
<protein>
    <recommendedName>
        <fullName evidence="5">Glycosyltransferase family 2 protein</fullName>
    </recommendedName>
</protein>
<evidence type="ECO:0000313" key="4">
    <source>
        <dbReference type="Proteomes" id="UP000481616"/>
    </source>
</evidence>
<dbReference type="AlphaFoldDB" id="A0A4V1YXN2"/>
<accession>A0A4V1YXN2</accession>
<organism evidence="1 4">
    <name type="scientific">Phocaeicola dorei</name>
    <dbReference type="NCBI Taxonomy" id="357276"/>
    <lineage>
        <taxon>Bacteria</taxon>
        <taxon>Pseudomonadati</taxon>
        <taxon>Bacteroidota</taxon>
        <taxon>Bacteroidia</taxon>
        <taxon>Bacteroidales</taxon>
        <taxon>Bacteroidaceae</taxon>
        <taxon>Phocaeicola</taxon>
    </lineage>
</organism>
<dbReference type="Proteomes" id="UP000481616">
    <property type="component" value="Unassembled WGS sequence"/>
</dbReference>
<dbReference type="EMBL" id="VVZA01000008">
    <property type="protein sequence ID" value="KAA5404972.1"/>
    <property type="molecule type" value="Genomic_DNA"/>
</dbReference>
<comment type="caution">
    <text evidence="1">The sequence shown here is derived from an EMBL/GenBank/DDBJ whole genome shotgun (WGS) entry which is preliminary data.</text>
</comment>
<evidence type="ECO:0008006" key="5">
    <source>
        <dbReference type="Google" id="ProtNLM"/>
    </source>
</evidence>
<evidence type="ECO:0000313" key="1">
    <source>
        <dbReference type="EMBL" id="KAA5400786.1"/>
    </source>
</evidence>
<evidence type="ECO:0000313" key="3">
    <source>
        <dbReference type="Proteomes" id="UP000441162"/>
    </source>
</evidence>
<dbReference type="EMBL" id="VVYY01000001">
    <property type="protein sequence ID" value="KAA5400786.1"/>
    <property type="molecule type" value="Genomic_DNA"/>
</dbReference>
<dbReference type="RefSeq" id="WP_130053573.1">
    <property type="nucleotide sequence ID" value="NZ_RCXK01000001.1"/>
</dbReference>
<reference evidence="3 4" key="1">
    <citation type="journal article" date="2019" name="Nat. Med.">
        <title>A library of human gut bacterial isolates paired with longitudinal multiomics data enables mechanistic microbiome research.</title>
        <authorList>
            <person name="Poyet M."/>
            <person name="Groussin M."/>
            <person name="Gibbons S.M."/>
            <person name="Avila-Pacheco J."/>
            <person name="Jiang X."/>
            <person name="Kearney S.M."/>
            <person name="Perrotta A.R."/>
            <person name="Berdy B."/>
            <person name="Zhao S."/>
            <person name="Lieberman T.D."/>
            <person name="Swanson P.K."/>
            <person name="Smith M."/>
            <person name="Roesemann S."/>
            <person name="Alexander J.E."/>
            <person name="Rich S.A."/>
            <person name="Livny J."/>
            <person name="Vlamakis H."/>
            <person name="Clish C."/>
            <person name="Bullock K."/>
            <person name="Deik A."/>
            <person name="Scott J."/>
            <person name="Pierce K.A."/>
            <person name="Xavier R.J."/>
            <person name="Alm E.J."/>
        </authorList>
    </citation>
    <scope>NUCLEOTIDE SEQUENCE [LARGE SCALE GENOMIC DNA]</scope>
    <source>
        <strain evidence="1 4">BIOML-A1</strain>
        <strain evidence="2 3">BIOML-A4</strain>
    </source>
</reference>